<evidence type="ECO:0000256" key="8">
    <source>
        <dbReference type="ARBA" id="ARBA00023136"/>
    </source>
</evidence>
<comment type="pathway">
    <text evidence="9">Protein modification; lipoprotein biosynthesis (signal peptide cleavage).</text>
</comment>
<dbReference type="PANTHER" id="PTHR33695">
    <property type="entry name" value="LIPOPROTEIN SIGNAL PEPTIDASE"/>
    <property type="match status" value="1"/>
</dbReference>
<dbReference type="HAMAP" id="MF_00161">
    <property type="entry name" value="LspA"/>
    <property type="match status" value="1"/>
</dbReference>
<dbReference type="PANTHER" id="PTHR33695:SF1">
    <property type="entry name" value="LIPOPROTEIN SIGNAL PEPTIDASE"/>
    <property type="match status" value="1"/>
</dbReference>
<evidence type="ECO:0000256" key="7">
    <source>
        <dbReference type="ARBA" id="ARBA00022989"/>
    </source>
</evidence>
<keyword evidence="8 9" id="KW-0472">Membrane</keyword>
<name>A0A0N9V2Q1_SPHMC</name>
<dbReference type="GO" id="GO:0006508">
    <property type="term" value="P:proteolysis"/>
    <property type="evidence" value="ECO:0007669"/>
    <property type="project" value="UniProtKB-KW"/>
</dbReference>
<evidence type="ECO:0000256" key="2">
    <source>
        <dbReference type="ARBA" id="ARBA00022475"/>
    </source>
</evidence>
<comment type="similarity">
    <text evidence="1 9 11">Belongs to the peptidase A8 family.</text>
</comment>
<dbReference type="InterPro" id="IPR001872">
    <property type="entry name" value="Peptidase_A8"/>
</dbReference>
<feature type="transmembrane region" description="Helical" evidence="9">
    <location>
        <begin position="96"/>
        <end position="113"/>
    </location>
</feature>
<dbReference type="EC" id="3.4.23.36" evidence="9"/>
<dbReference type="NCBIfam" id="TIGR00077">
    <property type="entry name" value="lspA"/>
    <property type="match status" value="1"/>
</dbReference>
<evidence type="ECO:0000256" key="5">
    <source>
        <dbReference type="ARBA" id="ARBA00022750"/>
    </source>
</evidence>
<dbReference type="AlphaFoldDB" id="A0A0N9V2Q1"/>
<comment type="caution">
    <text evidence="9">Lacks conserved residue(s) required for the propagation of feature annotation.</text>
</comment>
<dbReference type="PATRIC" id="fig|33050.5.peg.3710"/>
<comment type="function">
    <text evidence="9 10">This protein specifically catalyzes the removal of signal peptides from prolipoproteins.</text>
</comment>
<evidence type="ECO:0000313" key="13">
    <source>
        <dbReference type="Proteomes" id="UP000058074"/>
    </source>
</evidence>
<dbReference type="UniPathway" id="UPA00665"/>
<protein>
    <recommendedName>
        <fullName evidence="9">Lipoprotein signal peptidase</fullName>
        <ecNumber evidence="9">3.4.23.36</ecNumber>
    </recommendedName>
    <alternativeName>
        <fullName evidence="9">Prolipoprotein signal peptidase</fullName>
    </alternativeName>
    <alternativeName>
        <fullName evidence="9">Signal peptidase II</fullName>
        <shortName evidence="9">SPase II</shortName>
    </alternativeName>
</protein>
<dbReference type="OrthoDB" id="9810259at2"/>
<gene>
    <name evidence="9" type="primary">lspA</name>
    <name evidence="12" type="ORF">AN936_17890</name>
</gene>
<dbReference type="EMBL" id="CP012700">
    <property type="protein sequence ID" value="ALH82160.1"/>
    <property type="molecule type" value="Genomic_DNA"/>
</dbReference>
<evidence type="ECO:0000256" key="1">
    <source>
        <dbReference type="ARBA" id="ARBA00006139"/>
    </source>
</evidence>
<keyword evidence="7 9" id="KW-1133">Transmembrane helix</keyword>
<feature type="transmembrane region" description="Helical" evidence="9">
    <location>
        <begin position="72"/>
        <end position="89"/>
    </location>
</feature>
<dbReference type="PROSITE" id="PS00855">
    <property type="entry name" value="SPASE_II"/>
    <property type="match status" value="1"/>
</dbReference>
<dbReference type="RefSeq" id="WP_054589251.1">
    <property type="nucleotide sequence ID" value="NZ_CP012700.1"/>
</dbReference>
<feature type="transmembrane region" description="Helical" evidence="9">
    <location>
        <begin position="133"/>
        <end position="154"/>
    </location>
</feature>
<keyword evidence="5 9" id="KW-0064">Aspartyl protease</keyword>
<dbReference type="GO" id="GO:0005886">
    <property type="term" value="C:plasma membrane"/>
    <property type="evidence" value="ECO:0007669"/>
    <property type="project" value="UniProtKB-SubCell"/>
</dbReference>
<evidence type="ECO:0000256" key="3">
    <source>
        <dbReference type="ARBA" id="ARBA00022670"/>
    </source>
</evidence>
<feature type="active site" evidence="9">
    <location>
        <position position="123"/>
    </location>
</feature>
<keyword evidence="4 9" id="KW-0812">Transmembrane</keyword>
<evidence type="ECO:0000256" key="11">
    <source>
        <dbReference type="RuleBase" id="RU004181"/>
    </source>
</evidence>
<dbReference type="Pfam" id="PF01252">
    <property type="entry name" value="Peptidase_A8"/>
    <property type="match status" value="1"/>
</dbReference>
<evidence type="ECO:0000256" key="10">
    <source>
        <dbReference type="RuleBase" id="RU000594"/>
    </source>
</evidence>
<sequence>MSSQRSPYLRFGLLIAAFAFLLDQVSKWVVIVPLSLEPKRVIEILPFFNLTWAENCGISLSMFASCTDTTRWTLVAVTGIVAGAVAIWMTREKARGDVIALAMILGGALGNIVDRVRYGYVVDYADLHFGDFRPFMIFNVADACITLGVLLLVARALLLREKAPEAAPSSNPSSNKGAAAD</sequence>
<evidence type="ECO:0000313" key="12">
    <source>
        <dbReference type="EMBL" id="ALH82160.1"/>
    </source>
</evidence>
<evidence type="ECO:0000256" key="6">
    <source>
        <dbReference type="ARBA" id="ARBA00022801"/>
    </source>
</evidence>
<organism evidence="12 13">
    <name type="scientific">Sphingopyxis macrogoltabida</name>
    <name type="common">Sphingomonas macrogoltabidus</name>
    <dbReference type="NCBI Taxonomy" id="33050"/>
    <lineage>
        <taxon>Bacteria</taxon>
        <taxon>Pseudomonadati</taxon>
        <taxon>Pseudomonadota</taxon>
        <taxon>Alphaproteobacteria</taxon>
        <taxon>Sphingomonadales</taxon>
        <taxon>Sphingomonadaceae</taxon>
        <taxon>Sphingopyxis</taxon>
    </lineage>
</organism>
<keyword evidence="2 9" id="KW-1003">Cell membrane</keyword>
<feature type="active site" evidence="9">
    <location>
        <position position="142"/>
    </location>
</feature>
<keyword evidence="3 9" id="KW-0645">Protease</keyword>
<proteinExistence type="inferred from homology"/>
<accession>A0A0N9V2Q1</accession>
<dbReference type="Proteomes" id="UP000058074">
    <property type="component" value="Chromosome"/>
</dbReference>
<dbReference type="GO" id="GO:0004190">
    <property type="term" value="F:aspartic-type endopeptidase activity"/>
    <property type="evidence" value="ECO:0007669"/>
    <property type="project" value="UniProtKB-UniRule"/>
</dbReference>
<comment type="subcellular location">
    <subcellularLocation>
        <location evidence="9">Cell membrane</location>
        <topology evidence="9">Multi-pass membrane protein</topology>
    </subcellularLocation>
</comment>
<evidence type="ECO:0000256" key="4">
    <source>
        <dbReference type="ARBA" id="ARBA00022692"/>
    </source>
</evidence>
<dbReference type="PRINTS" id="PR00781">
    <property type="entry name" value="LIPOSIGPTASE"/>
</dbReference>
<dbReference type="KEGG" id="smag:AN936_17890"/>
<comment type="catalytic activity">
    <reaction evidence="9 10">
        <text>Release of signal peptides from bacterial membrane prolipoproteins. Hydrolyzes -Xaa-Yaa-Zaa-|-(S,diacylglyceryl)Cys-, in which Xaa is hydrophobic (preferably Leu), and Yaa (Ala or Ser) and Zaa (Gly or Ala) have small, neutral side chains.</text>
        <dbReference type="EC" id="3.4.23.36"/>
    </reaction>
</comment>
<reference evidence="12 13" key="1">
    <citation type="journal article" date="2015" name="Genome Announc.">
        <title>Complete Genome Sequence of Polypropylene Glycol- and Polyethylene Glycol-Degrading Sphingopyxis macrogoltabida Strain EY-1.</title>
        <authorList>
            <person name="Ohtsubo Y."/>
            <person name="Nagata Y."/>
            <person name="Numata M."/>
            <person name="Tsuchikane K."/>
            <person name="Hosoyama A."/>
            <person name="Yamazoe A."/>
            <person name="Tsuda M."/>
            <person name="Fujita N."/>
            <person name="Kawai F."/>
        </authorList>
    </citation>
    <scope>NUCLEOTIDE SEQUENCE [LARGE SCALE GENOMIC DNA]</scope>
    <source>
        <strain evidence="12 13">EY-1</strain>
    </source>
</reference>
<evidence type="ECO:0000256" key="9">
    <source>
        <dbReference type="HAMAP-Rule" id="MF_00161"/>
    </source>
</evidence>
<keyword evidence="6 9" id="KW-0378">Hydrolase</keyword>